<organism evidence="4">
    <name type="scientific">Octopus bimaculoides</name>
    <name type="common">California two-spotted octopus</name>
    <dbReference type="NCBI Taxonomy" id="37653"/>
    <lineage>
        <taxon>Eukaryota</taxon>
        <taxon>Metazoa</taxon>
        <taxon>Spiralia</taxon>
        <taxon>Lophotrochozoa</taxon>
        <taxon>Mollusca</taxon>
        <taxon>Cephalopoda</taxon>
        <taxon>Coleoidea</taxon>
        <taxon>Octopodiformes</taxon>
        <taxon>Octopoda</taxon>
        <taxon>Incirrata</taxon>
        <taxon>Octopodidae</taxon>
        <taxon>Octopus</taxon>
    </lineage>
</organism>
<dbReference type="PANTHER" id="PTHR21694">
    <property type="entry name" value="COILED-COIL DOMAIN-CONTAINING PROTEIN 63"/>
    <property type="match status" value="1"/>
</dbReference>
<dbReference type="STRING" id="37653.A0A0L8H4G9"/>
<proteinExistence type="predicted"/>
<dbReference type="Pfam" id="PF21773">
    <property type="entry name" value="ODAD1_CC"/>
    <property type="match status" value="1"/>
</dbReference>
<dbReference type="AlphaFoldDB" id="A0A0L8H4G9"/>
<dbReference type="EMBL" id="KQ419277">
    <property type="protein sequence ID" value="KOF84103.1"/>
    <property type="molecule type" value="Genomic_DNA"/>
</dbReference>
<evidence type="ECO:0000259" key="3">
    <source>
        <dbReference type="Pfam" id="PF21773"/>
    </source>
</evidence>
<gene>
    <name evidence="4" type="ORF">OCBIM_22022649mg</name>
</gene>
<evidence type="ECO:0000256" key="2">
    <source>
        <dbReference type="SAM" id="Coils"/>
    </source>
</evidence>
<dbReference type="InterPro" id="IPR049258">
    <property type="entry name" value="ODAD1_CC"/>
</dbReference>
<dbReference type="EMBL" id="KQ419277">
    <property type="protein sequence ID" value="KOF84102.1"/>
    <property type="molecule type" value="Genomic_DNA"/>
</dbReference>
<dbReference type="OrthoDB" id="10284786at2759"/>
<dbReference type="PANTHER" id="PTHR21694:SF18">
    <property type="entry name" value="COILED-COIL DOMAIN-CONTAINING PROTEIN 63"/>
    <property type="match status" value="1"/>
</dbReference>
<accession>A0A0L8H4G9</accession>
<feature type="coiled-coil region" evidence="2">
    <location>
        <begin position="153"/>
        <end position="222"/>
    </location>
</feature>
<reference evidence="4" key="1">
    <citation type="submission" date="2015-07" db="EMBL/GenBank/DDBJ databases">
        <title>MeaNS - Measles Nucleotide Surveillance Program.</title>
        <authorList>
            <person name="Tran T."/>
            <person name="Druce J."/>
        </authorList>
    </citation>
    <scope>NUCLEOTIDE SEQUENCE</scope>
    <source>
        <strain evidence="4">UCB-OBI-ISO-001</strain>
        <tissue evidence="4">Gonad</tissue>
    </source>
</reference>
<dbReference type="KEGG" id="obi:106872880"/>
<protein>
    <recommendedName>
        <fullName evidence="3">ODAD1 central coiled coil region domain-containing protein</fullName>
    </recommendedName>
</protein>
<feature type="domain" description="ODAD1 central coiled coil region" evidence="3">
    <location>
        <begin position="130"/>
        <end position="404"/>
    </location>
</feature>
<name>A0A0L8H4G9_OCTBM</name>
<keyword evidence="1 2" id="KW-0175">Coiled coil</keyword>
<evidence type="ECO:0000313" key="4">
    <source>
        <dbReference type="EMBL" id="KOF84102.1"/>
    </source>
</evidence>
<sequence length="467" mass="55019">MTRRLDKGEQQMIHYQQALGSAFRETSSQLKKYKKTLFWQSRKYYRLKTEGEELDLILSICRSYKIPPLEQAMINALHHLESNYMDGVNGQLTPEQRATLDKCLKISKTKLQEDERDAELSEEIISVVKRYIHLMENRLQVKTVEFGKQYTELSKLRAELSSLQCRLNTFEAMCSRLEALHNDASFRMQKLVRISSNANRKKEEATTKIVSLNERIEHNENLYRFEMNEIDRNAFNAMNFEEFISVLVQEREVYSLDIYLKKNEKELATRRRQLNEYMKAFSKIKEVSGYLDIKSTISRFQNKRSDNFSLFRFLVEIHSEIGNLNAEMNILFPIIAKKQQTYLHDHAVLRRTLHNIQNLDQNEVEEADAETEEIEQSKEALKEFKLELIELMEVIGSDVSSLKDINDIVSNTKLIQQSIIDIHEKVNQLVQLKTYYDRHKLSQNVYDPNAYRKHHTLVTTPALTFLE</sequence>
<evidence type="ECO:0000256" key="1">
    <source>
        <dbReference type="ARBA" id="ARBA00023054"/>
    </source>
</evidence>
<dbReference type="InterPro" id="IPR051876">
    <property type="entry name" value="ODA-DC/CCD"/>
</dbReference>
<feature type="coiled-coil region" evidence="2">
    <location>
        <begin position="364"/>
        <end position="394"/>
    </location>
</feature>